<keyword evidence="5" id="KW-1185">Reference proteome</keyword>
<dbReference type="EMBL" id="CP029480">
    <property type="protein sequence ID" value="AWV98382.1"/>
    <property type="molecule type" value="Genomic_DNA"/>
</dbReference>
<evidence type="ECO:0000313" key="4">
    <source>
        <dbReference type="EMBL" id="AWV98382.1"/>
    </source>
</evidence>
<dbReference type="Gene3D" id="3.90.180.10">
    <property type="entry name" value="Medium-chain alcohol dehydrogenases, catalytic domain"/>
    <property type="match status" value="1"/>
</dbReference>
<dbReference type="GO" id="GO:0016491">
    <property type="term" value="F:oxidoreductase activity"/>
    <property type="evidence" value="ECO:0007669"/>
    <property type="project" value="UniProtKB-KW"/>
</dbReference>
<dbReference type="Proteomes" id="UP000249873">
    <property type="component" value="Chromosome"/>
</dbReference>
<organism evidence="4 5">
    <name type="scientific">Arcticibacterium luteifluviistationis</name>
    <dbReference type="NCBI Taxonomy" id="1784714"/>
    <lineage>
        <taxon>Bacteria</taxon>
        <taxon>Pseudomonadati</taxon>
        <taxon>Bacteroidota</taxon>
        <taxon>Cytophagia</taxon>
        <taxon>Cytophagales</taxon>
        <taxon>Leadbetterellaceae</taxon>
        <taxon>Arcticibacterium</taxon>
    </lineage>
</organism>
<protein>
    <submittedName>
        <fullName evidence="4">Alcohol dehydrogenase</fullName>
    </submittedName>
</protein>
<gene>
    <name evidence="4" type="ORF">DJ013_09445</name>
</gene>
<evidence type="ECO:0000313" key="5">
    <source>
        <dbReference type="Proteomes" id="UP000249873"/>
    </source>
</evidence>
<evidence type="ECO:0000256" key="1">
    <source>
        <dbReference type="ARBA" id="ARBA00023002"/>
    </source>
</evidence>
<dbReference type="Pfam" id="PF00107">
    <property type="entry name" value="ADH_zinc_N"/>
    <property type="match status" value="1"/>
</dbReference>
<dbReference type="InterPro" id="IPR036291">
    <property type="entry name" value="NAD(P)-bd_dom_sf"/>
</dbReference>
<feature type="domain" description="Alcohol dehydrogenase-like N-terminal" evidence="3">
    <location>
        <begin position="24"/>
        <end position="132"/>
    </location>
</feature>
<dbReference type="SUPFAM" id="SSF50129">
    <property type="entry name" value="GroES-like"/>
    <property type="match status" value="1"/>
</dbReference>
<reference evidence="4 5" key="1">
    <citation type="submission" date="2018-05" db="EMBL/GenBank/DDBJ databases">
        <title>Complete genome sequence of Arcticibacterium luteifluviistationis SM1504T, a cytophagaceae bacterium isolated from Arctic surface seawater.</title>
        <authorList>
            <person name="Li Y."/>
            <person name="Qin Q.-L."/>
        </authorList>
    </citation>
    <scope>NUCLEOTIDE SEQUENCE [LARGE SCALE GENOMIC DNA]</scope>
    <source>
        <strain evidence="4 5">SM1504</strain>
    </source>
</reference>
<dbReference type="PANTHER" id="PTHR43401">
    <property type="entry name" value="L-THREONINE 3-DEHYDROGENASE"/>
    <property type="match status" value="1"/>
</dbReference>
<evidence type="ECO:0000259" key="2">
    <source>
        <dbReference type="Pfam" id="PF00107"/>
    </source>
</evidence>
<dbReference type="Gene3D" id="3.40.50.720">
    <property type="entry name" value="NAD(P)-binding Rossmann-like Domain"/>
    <property type="match status" value="1"/>
</dbReference>
<dbReference type="InterPro" id="IPR011032">
    <property type="entry name" value="GroES-like_sf"/>
</dbReference>
<dbReference type="Pfam" id="PF08240">
    <property type="entry name" value="ADH_N"/>
    <property type="match status" value="1"/>
</dbReference>
<evidence type="ECO:0000259" key="3">
    <source>
        <dbReference type="Pfam" id="PF08240"/>
    </source>
</evidence>
<name>A0A2Z4GAT2_9BACT</name>
<dbReference type="SUPFAM" id="SSF51735">
    <property type="entry name" value="NAD(P)-binding Rossmann-fold domains"/>
    <property type="match status" value="1"/>
</dbReference>
<dbReference type="OrthoDB" id="9787435at2"/>
<keyword evidence="1" id="KW-0560">Oxidoreductase</keyword>
<sequence>MRAIILKEPGQFSFIEQEEVKAEKNKAIVKIKRIGICGTDYHAFKGDQPFFTYPRVLGHELGGEVVSISEGDIKHDLKIGDKVAVEPYLNCGKCQACESGHLNCCENIQVIGVHSDGGMAEYISIPLNKIHKSDTLSFDQLALVETLGIGLHAVNRAKLNQGEKVLIIGAGPIGLGVAQFSKLKGAQVCMADISGSRLAFIEKMGLSDSSIQVSGSLDDADLRAALGGDLPSVVIDATGNKNSMLNTFNIVAHGGRVVFVGLFQGDVTFFDPNFHKRELTLMSSRNCLPDDFREIISLIEKEVIDTNPWLSHRTSFEDMPNKFETFLEPSQEVIKAIIEL</sequence>
<proteinExistence type="predicted"/>
<dbReference type="InterPro" id="IPR013154">
    <property type="entry name" value="ADH-like_N"/>
</dbReference>
<accession>A0A2Z4GAT2</accession>
<dbReference type="KEGG" id="als:DJ013_09445"/>
<dbReference type="PANTHER" id="PTHR43401:SF3">
    <property type="entry name" value="L-GALACTONATE-5-DEHYDROGENASE"/>
    <property type="match status" value="1"/>
</dbReference>
<feature type="domain" description="Alcohol dehydrogenase-like C-terminal" evidence="2">
    <location>
        <begin position="172"/>
        <end position="300"/>
    </location>
</feature>
<dbReference type="InterPro" id="IPR050129">
    <property type="entry name" value="Zn_alcohol_dh"/>
</dbReference>
<dbReference type="CDD" id="cd08261">
    <property type="entry name" value="Zn_ADH7"/>
    <property type="match status" value="1"/>
</dbReference>
<dbReference type="AlphaFoldDB" id="A0A2Z4GAT2"/>
<dbReference type="InterPro" id="IPR013149">
    <property type="entry name" value="ADH-like_C"/>
</dbReference>
<dbReference type="RefSeq" id="WP_111371575.1">
    <property type="nucleotide sequence ID" value="NZ_CP029480.1"/>
</dbReference>